<dbReference type="Gene3D" id="1.10.10.60">
    <property type="entry name" value="Homeodomain-like"/>
    <property type="match status" value="1"/>
</dbReference>
<keyword evidence="7" id="KW-1185">Reference proteome</keyword>
<dbReference type="Gene3D" id="1.10.357.10">
    <property type="entry name" value="Tetracycline Repressor, domain 2"/>
    <property type="match status" value="1"/>
</dbReference>
<proteinExistence type="predicted"/>
<evidence type="ECO:0000259" key="5">
    <source>
        <dbReference type="PROSITE" id="PS50977"/>
    </source>
</evidence>
<evidence type="ECO:0000313" key="7">
    <source>
        <dbReference type="Proteomes" id="UP000535543"/>
    </source>
</evidence>
<dbReference type="SUPFAM" id="SSF46689">
    <property type="entry name" value="Homeodomain-like"/>
    <property type="match status" value="1"/>
</dbReference>
<feature type="DNA-binding region" description="H-T-H motif" evidence="4">
    <location>
        <begin position="35"/>
        <end position="54"/>
    </location>
</feature>
<dbReference type="InterPro" id="IPR054129">
    <property type="entry name" value="DesT_TetR_C"/>
</dbReference>
<accession>A0A848KJI5</accession>
<sequence>MTAQQSRAERKEQTRRALLDGALKLATVHGFSGVSLREVARAADIVPTGFYRHFDSLDDLGLALVDESTRALKNSLRDARRGPNATDADQRLSVFIDNARKNPDLFRFVYRERYGGAPRIRRAIETELRLIIAEIAIDLSRQSTTSDWDTEDLEMAADLIVSAMLDALAAYHTANPADQDDVLVRARKQLRLLLVGVAAWRPTRD</sequence>
<dbReference type="EMBL" id="VCQU01000015">
    <property type="protein sequence ID" value="NMN99253.1"/>
    <property type="molecule type" value="Genomic_DNA"/>
</dbReference>
<dbReference type="Pfam" id="PF21943">
    <property type="entry name" value="TetR_C_46"/>
    <property type="match status" value="1"/>
</dbReference>
<evidence type="ECO:0000256" key="3">
    <source>
        <dbReference type="ARBA" id="ARBA00023163"/>
    </source>
</evidence>
<evidence type="ECO:0000256" key="2">
    <source>
        <dbReference type="ARBA" id="ARBA00023125"/>
    </source>
</evidence>
<organism evidence="6 7">
    <name type="scientific">Antrihabitans stalactiti</name>
    <dbReference type="NCBI Taxonomy" id="2584121"/>
    <lineage>
        <taxon>Bacteria</taxon>
        <taxon>Bacillati</taxon>
        <taxon>Actinomycetota</taxon>
        <taxon>Actinomycetes</taxon>
        <taxon>Mycobacteriales</taxon>
        <taxon>Nocardiaceae</taxon>
        <taxon>Antrihabitans</taxon>
    </lineage>
</organism>
<dbReference type="AlphaFoldDB" id="A0A848KJI5"/>
<dbReference type="PANTHER" id="PTHR47752:SF1">
    <property type="entry name" value="HTH-TYPE TRANSCRIPTIONAL REPRESSOR FABR"/>
    <property type="match status" value="1"/>
</dbReference>
<dbReference type="PANTHER" id="PTHR47752">
    <property type="entry name" value="HTH-TYPE TRANSCRIPTIONAL REPRESSOR FABR"/>
    <property type="match status" value="1"/>
</dbReference>
<dbReference type="GO" id="GO:0003677">
    <property type="term" value="F:DNA binding"/>
    <property type="evidence" value="ECO:0007669"/>
    <property type="project" value="UniProtKB-UniRule"/>
</dbReference>
<evidence type="ECO:0000256" key="1">
    <source>
        <dbReference type="ARBA" id="ARBA00023015"/>
    </source>
</evidence>
<keyword evidence="2 4" id="KW-0238">DNA-binding</keyword>
<dbReference type="InterPro" id="IPR050692">
    <property type="entry name" value="HTH_transcr_repressor_FabR"/>
</dbReference>
<dbReference type="Pfam" id="PF00440">
    <property type="entry name" value="TetR_N"/>
    <property type="match status" value="1"/>
</dbReference>
<keyword evidence="3" id="KW-0804">Transcription</keyword>
<reference evidence="6 7" key="2">
    <citation type="submission" date="2020-06" db="EMBL/GenBank/DDBJ databases">
        <title>Antribacter stalactiti gen. nov., sp. nov., a new member of the family Nacardiaceae isolated from a cave.</title>
        <authorList>
            <person name="Kim I.S."/>
        </authorList>
    </citation>
    <scope>NUCLEOTIDE SEQUENCE [LARGE SCALE GENOMIC DNA]</scope>
    <source>
        <strain evidence="6 7">YC2-7</strain>
    </source>
</reference>
<dbReference type="InterPro" id="IPR001647">
    <property type="entry name" value="HTH_TetR"/>
</dbReference>
<reference evidence="6 7" key="1">
    <citation type="submission" date="2019-05" db="EMBL/GenBank/DDBJ databases">
        <authorList>
            <person name="Lee S.D."/>
        </authorList>
    </citation>
    <scope>NUCLEOTIDE SEQUENCE [LARGE SCALE GENOMIC DNA]</scope>
    <source>
        <strain evidence="6 7">YC2-7</strain>
    </source>
</reference>
<keyword evidence="1" id="KW-0805">Transcription regulation</keyword>
<protein>
    <submittedName>
        <fullName evidence="6">TetR family transcriptional regulator</fullName>
    </submittedName>
</protein>
<comment type="caution">
    <text evidence="6">The sequence shown here is derived from an EMBL/GenBank/DDBJ whole genome shotgun (WGS) entry which is preliminary data.</text>
</comment>
<name>A0A848KJI5_9NOCA</name>
<feature type="domain" description="HTH tetR-type" evidence="5">
    <location>
        <begin position="12"/>
        <end position="72"/>
    </location>
</feature>
<gene>
    <name evidence="6" type="ORF">FGL95_29955</name>
</gene>
<dbReference type="RefSeq" id="WP_169594340.1">
    <property type="nucleotide sequence ID" value="NZ_VCQU01000015.1"/>
</dbReference>
<dbReference type="InterPro" id="IPR009057">
    <property type="entry name" value="Homeodomain-like_sf"/>
</dbReference>
<dbReference type="Proteomes" id="UP000535543">
    <property type="component" value="Unassembled WGS sequence"/>
</dbReference>
<dbReference type="PROSITE" id="PS50977">
    <property type="entry name" value="HTH_TETR_2"/>
    <property type="match status" value="1"/>
</dbReference>
<evidence type="ECO:0000256" key="4">
    <source>
        <dbReference type="PROSITE-ProRule" id="PRU00335"/>
    </source>
</evidence>
<evidence type="ECO:0000313" key="6">
    <source>
        <dbReference type="EMBL" id="NMN99253.1"/>
    </source>
</evidence>